<dbReference type="EMBL" id="CP137573">
    <property type="protein sequence ID" value="WOX22338.1"/>
    <property type="molecule type" value="Genomic_DNA"/>
</dbReference>
<keyword evidence="2" id="KW-1185">Reference proteome</keyword>
<protein>
    <submittedName>
        <fullName evidence="1">Uncharacterized protein</fullName>
    </submittedName>
</protein>
<name>A0ABZ0LS81_9ACTN</name>
<proteinExistence type="predicted"/>
<reference evidence="1 2" key="1">
    <citation type="submission" date="2023-10" db="EMBL/GenBank/DDBJ databases">
        <title>The genome sequence of Streptomyces sp. HUAS YS2.</title>
        <authorList>
            <person name="Mo P."/>
        </authorList>
    </citation>
    <scope>NUCLEOTIDE SEQUENCE [LARGE SCALE GENOMIC DNA]</scope>
    <source>
        <strain evidence="1 2">HUAS YS2</strain>
    </source>
</reference>
<dbReference type="RefSeq" id="WP_318103371.1">
    <property type="nucleotide sequence ID" value="NZ_CP137573.1"/>
</dbReference>
<accession>A0ABZ0LS81</accession>
<sequence length="126" mass="12937">MNRVRIESAPHGSGGTLRLTAAQYDLLHRSAHAFLALVPGGPGRDLALGPGGADLPALLASAGPADDEGFVPVVVTPGQLHAVHAMLTTLVVLVPSELSFMEQVGHFRENAAGFAAGLRRAAGRLS</sequence>
<dbReference type="Proteomes" id="UP001301731">
    <property type="component" value="Chromosome"/>
</dbReference>
<organism evidence="1 2">
    <name type="scientific">Streptomyces solicathayae</name>
    <dbReference type="NCBI Taxonomy" id="3081768"/>
    <lineage>
        <taxon>Bacteria</taxon>
        <taxon>Bacillati</taxon>
        <taxon>Actinomycetota</taxon>
        <taxon>Actinomycetes</taxon>
        <taxon>Kitasatosporales</taxon>
        <taxon>Streptomycetaceae</taxon>
        <taxon>Streptomyces</taxon>
    </lineage>
</organism>
<evidence type="ECO:0000313" key="2">
    <source>
        <dbReference type="Proteomes" id="UP001301731"/>
    </source>
</evidence>
<evidence type="ECO:0000313" key="1">
    <source>
        <dbReference type="EMBL" id="WOX22338.1"/>
    </source>
</evidence>
<gene>
    <name evidence="1" type="ORF">R2D22_13415</name>
</gene>